<evidence type="ECO:0000256" key="7">
    <source>
        <dbReference type="RuleBase" id="RU363015"/>
    </source>
</evidence>
<dbReference type="OrthoDB" id="414463at2759"/>
<dbReference type="InterPro" id="IPR031100">
    <property type="entry name" value="LOG_fam"/>
</dbReference>
<dbReference type="AlphaFoldDB" id="A0A3B6LQI1"/>
<organism evidence="8">
    <name type="scientific">Triticum aestivum</name>
    <name type="common">Wheat</name>
    <dbReference type="NCBI Taxonomy" id="4565"/>
    <lineage>
        <taxon>Eukaryota</taxon>
        <taxon>Viridiplantae</taxon>
        <taxon>Streptophyta</taxon>
        <taxon>Embryophyta</taxon>
        <taxon>Tracheophyta</taxon>
        <taxon>Spermatophyta</taxon>
        <taxon>Magnoliopsida</taxon>
        <taxon>Liliopsida</taxon>
        <taxon>Poales</taxon>
        <taxon>Poaceae</taxon>
        <taxon>BOP clade</taxon>
        <taxon>Pooideae</taxon>
        <taxon>Triticodae</taxon>
        <taxon>Triticeae</taxon>
        <taxon>Triticinae</taxon>
        <taxon>Triticum</taxon>
    </lineage>
</organism>
<evidence type="ECO:0000313" key="8">
    <source>
        <dbReference type="EnsemblPlants" id="TraesCS5B02G348300.1"/>
    </source>
</evidence>
<dbReference type="GO" id="GO:0009691">
    <property type="term" value="P:cytokinin biosynthetic process"/>
    <property type="evidence" value="ECO:0000318"/>
    <property type="project" value="GO_Central"/>
</dbReference>
<comment type="similarity">
    <text evidence="1 7">Belongs to the LOG family.</text>
</comment>
<dbReference type="EC" id="3.2.2.n1" evidence="2 7"/>
<dbReference type="SUPFAM" id="SSF102405">
    <property type="entry name" value="MCP/YpsA-like"/>
    <property type="match status" value="1"/>
</dbReference>
<accession>A0A3B6LQI1</accession>
<dbReference type="InterPro" id="IPR005269">
    <property type="entry name" value="LOG"/>
</dbReference>
<dbReference type="KEGG" id="taes:123112988"/>
<dbReference type="Proteomes" id="UP000019116">
    <property type="component" value="Chromosome 5B"/>
</dbReference>
<keyword evidence="4 7" id="KW-0378">Hydrolase</keyword>
<dbReference type="Pfam" id="PF03641">
    <property type="entry name" value="Lysine_decarbox"/>
    <property type="match status" value="1"/>
</dbReference>
<dbReference type="EnsemblPlants" id="TraesCS5B02G348300.1">
    <property type="protein sequence ID" value="TraesCS5B02G348300.1"/>
    <property type="gene ID" value="TraesCS5B02G348300"/>
</dbReference>
<dbReference type="PANTHER" id="PTHR31223">
    <property type="entry name" value="LOG FAMILY PROTEIN YJL055W"/>
    <property type="match status" value="1"/>
</dbReference>
<dbReference type="STRING" id="4565.A0A3B6LQI1"/>
<dbReference type="Gene3D" id="3.40.50.450">
    <property type="match status" value="1"/>
</dbReference>
<dbReference type="GO" id="GO:0005634">
    <property type="term" value="C:nucleus"/>
    <property type="evidence" value="ECO:0000318"/>
    <property type="project" value="GO_Central"/>
</dbReference>
<evidence type="ECO:0000256" key="3">
    <source>
        <dbReference type="ARBA" id="ARBA00022712"/>
    </source>
</evidence>
<keyword evidence="9" id="KW-1185">Reference proteome</keyword>
<comment type="function">
    <text evidence="7">Cytokinin-activating enzyme working in the direct activation pathway. Phosphoribohydrolase that converts inactive cytokinin nucleotides to the biologically active free-base forms.</text>
</comment>
<evidence type="ECO:0000256" key="6">
    <source>
        <dbReference type="ARBA" id="ARBA00049153"/>
    </source>
</evidence>
<evidence type="ECO:0000256" key="2">
    <source>
        <dbReference type="ARBA" id="ARBA00012205"/>
    </source>
</evidence>
<sequence>MQGGGGCGMGETAAAAVPAKNHSGGVGEGAGVEVEEGPRFRRVCVFCGSSSGKRSSYRDAAVELAKELVARGMDLVYGGGSLGLMGEVSEAVHKGGGHVIGVIPTTLMGKEITGETVGEVVAVSGMHERKAAMARNADAFIALPGGYGTLDELLEVITWAQLGIHTKPVGLLNVDGYYDFLLAFIDKAVDDGFIRPSQRHIFVSAPDARDLVHKLEEYAAVEEEDPAAPKLRWEIGQVGYNATLHAGIAR</sequence>
<dbReference type="Gramene" id="TraesCS5B02G348300.1">
    <property type="protein sequence ID" value="TraesCS5B02G348300.1"/>
    <property type="gene ID" value="TraesCS5B02G348300"/>
</dbReference>
<dbReference type="RefSeq" id="XP_044390023.1">
    <property type="nucleotide sequence ID" value="XM_044534088.1"/>
</dbReference>
<protein>
    <recommendedName>
        <fullName evidence="2 7">Cytokinin riboside 5'-monophosphate phosphoribohydrolase</fullName>
        <ecNumber evidence="2 7">3.2.2.n1</ecNumber>
    </recommendedName>
</protein>
<reference evidence="8" key="2">
    <citation type="submission" date="2018-10" db="UniProtKB">
        <authorList>
            <consortium name="EnsemblPlants"/>
        </authorList>
    </citation>
    <scope>IDENTIFICATION</scope>
</reference>
<comment type="catalytic activity">
    <reaction evidence="5 7">
        <text>N(6)-(dimethylallyl)adenosine 5'-phosphate + H2O = N(6)-dimethylallyladenine + D-ribose 5-phosphate</text>
        <dbReference type="Rhea" id="RHEA:48560"/>
        <dbReference type="ChEBI" id="CHEBI:15377"/>
        <dbReference type="ChEBI" id="CHEBI:17660"/>
        <dbReference type="ChEBI" id="CHEBI:57526"/>
        <dbReference type="ChEBI" id="CHEBI:78346"/>
        <dbReference type="EC" id="3.2.2.n1"/>
    </reaction>
</comment>
<dbReference type="FunFam" id="3.40.50.450:FF:000005">
    <property type="entry name" value="CASP-like protein"/>
    <property type="match status" value="1"/>
</dbReference>
<dbReference type="OMA" id="RCSMHIC"/>
<dbReference type="NCBIfam" id="TIGR00730">
    <property type="entry name" value="Rossman fold protein, TIGR00730 family"/>
    <property type="match status" value="1"/>
</dbReference>
<dbReference type="SMR" id="A0A3B6LQI1"/>
<evidence type="ECO:0000256" key="5">
    <source>
        <dbReference type="ARBA" id="ARBA00047718"/>
    </source>
</evidence>
<dbReference type="PANTHER" id="PTHR31223:SF14">
    <property type="entry name" value="CYTOKININ RIBOSIDE 5'-MONOPHOSPHATE PHOSPHORIBOHYDROLASE LOG5"/>
    <property type="match status" value="1"/>
</dbReference>
<dbReference type="Gramene" id="TraesNOR5B03G02973000.1">
    <property type="protein sequence ID" value="TraesNOR5B03G02973000.1"/>
    <property type="gene ID" value="TraesNOR5B03G02973000"/>
</dbReference>
<evidence type="ECO:0000256" key="1">
    <source>
        <dbReference type="ARBA" id="ARBA00006763"/>
    </source>
</evidence>
<comment type="catalytic activity">
    <reaction evidence="6 7">
        <text>9-ribosyl-trans-zeatin 5'-phosphate + H2O = trans-zeatin + D-ribose 5-phosphate</text>
        <dbReference type="Rhea" id="RHEA:48564"/>
        <dbReference type="ChEBI" id="CHEBI:15377"/>
        <dbReference type="ChEBI" id="CHEBI:16522"/>
        <dbReference type="ChEBI" id="CHEBI:78346"/>
        <dbReference type="ChEBI" id="CHEBI:87947"/>
        <dbReference type="EC" id="3.2.2.n1"/>
    </reaction>
</comment>
<evidence type="ECO:0000256" key="4">
    <source>
        <dbReference type="ARBA" id="ARBA00022801"/>
    </source>
</evidence>
<dbReference type="GO" id="GO:0102682">
    <property type="term" value="F:cytokinin riboside 5'-monophosphate phosphoribohydrolase activity"/>
    <property type="evidence" value="ECO:0000318"/>
    <property type="project" value="GO_Central"/>
</dbReference>
<name>A0A3B6LQI1_WHEAT</name>
<dbReference type="Gramene" id="TraesLDM5B03G02948660.1">
    <property type="protein sequence ID" value="TraesLDM5B03G02948660.1"/>
    <property type="gene ID" value="TraesLDM5B03G02948660"/>
</dbReference>
<dbReference type="GeneID" id="123112988"/>
<dbReference type="Gramene" id="TraesCS5B03G0872400.1">
    <property type="protein sequence ID" value="TraesCS5B03G0872400.1.CDS"/>
    <property type="gene ID" value="TraesCS5B03G0872400"/>
</dbReference>
<evidence type="ECO:0000313" key="9">
    <source>
        <dbReference type="Proteomes" id="UP000019116"/>
    </source>
</evidence>
<dbReference type="GO" id="GO:0005829">
    <property type="term" value="C:cytosol"/>
    <property type="evidence" value="ECO:0000318"/>
    <property type="project" value="GO_Central"/>
</dbReference>
<reference evidence="8" key="1">
    <citation type="submission" date="2018-08" db="EMBL/GenBank/DDBJ databases">
        <authorList>
            <person name="Rossello M."/>
        </authorList>
    </citation>
    <scope>NUCLEOTIDE SEQUENCE [LARGE SCALE GENOMIC DNA]</scope>
    <source>
        <strain evidence="8">cv. Chinese Spring</strain>
    </source>
</reference>
<keyword evidence="3 7" id="KW-0203">Cytokinin biosynthesis</keyword>
<dbReference type="PaxDb" id="4565-Traes_5BL_26F390144.1"/>
<gene>
    <name evidence="8" type="primary">LOC123112988</name>
</gene>
<proteinExistence type="inferred from homology"/>